<dbReference type="PANTHER" id="PTHR11214:SF3">
    <property type="entry name" value="BETA-1,3-GALACTOSYLTRANSFERASE 6"/>
    <property type="match status" value="1"/>
</dbReference>
<dbReference type="GeneID" id="116303361"/>
<evidence type="ECO:0000256" key="7">
    <source>
        <dbReference type="ARBA" id="ARBA00022989"/>
    </source>
</evidence>
<evidence type="ECO:0000313" key="11">
    <source>
        <dbReference type="Proteomes" id="UP000515163"/>
    </source>
</evidence>
<reference evidence="12" key="1">
    <citation type="submission" date="2025-08" db="UniProtKB">
        <authorList>
            <consortium name="RefSeq"/>
        </authorList>
    </citation>
    <scope>IDENTIFICATION</scope>
    <source>
        <tissue evidence="12">Tentacle</tissue>
    </source>
</reference>
<organism evidence="11 12">
    <name type="scientific">Actinia tenebrosa</name>
    <name type="common">Australian red waratah sea anemone</name>
    <dbReference type="NCBI Taxonomy" id="6105"/>
    <lineage>
        <taxon>Eukaryota</taxon>
        <taxon>Metazoa</taxon>
        <taxon>Cnidaria</taxon>
        <taxon>Anthozoa</taxon>
        <taxon>Hexacorallia</taxon>
        <taxon>Actiniaria</taxon>
        <taxon>Actiniidae</taxon>
        <taxon>Actinia</taxon>
    </lineage>
</organism>
<dbReference type="RefSeq" id="XP_031568749.1">
    <property type="nucleotide sequence ID" value="XM_031712889.1"/>
</dbReference>
<dbReference type="OrthoDB" id="1158011at2759"/>
<dbReference type="InParanoid" id="A0A6P8IPD3"/>
<accession>A0A6P8IPD3</accession>
<dbReference type="EC" id="2.4.1.-" evidence="10"/>
<evidence type="ECO:0000256" key="9">
    <source>
        <dbReference type="ARBA" id="ARBA00023136"/>
    </source>
</evidence>
<dbReference type="GO" id="GO:0006493">
    <property type="term" value="P:protein O-linked glycosylation"/>
    <property type="evidence" value="ECO:0007669"/>
    <property type="project" value="TreeGrafter"/>
</dbReference>
<keyword evidence="9" id="KW-0472">Membrane</keyword>
<name>A0A6P8IPD3_ACTTE</name>
<dbReference type="GO" id="GO:0000139">
    <property type="term" value="C:Golgi membrane"/>
    <property type="evidence" value="ECO:0007669"/>
    <property type="project" value="UniProtKB-SubCell"/>
</dbReference>
<dbReference type="Gene3D" id="3.90.550.50">
    <property type="match status" value="1"/>
</dbReference>
<evidence type="ECO:0000256" key="6">
    <source>
        <dbReference type="ARBA" id="ARBA00022968"/>
    </source>
</evidence>
<comment type="subcellular location">
    <subcellularLocation>
        <location evidence="1 10">Golgi apparatus membrane</location>
        <topology evidence="1 10">Single-pass type II membrane protein</topology>
    </subcellularLocation>
</comment>
<proteinExistence type="inferred from homology"/>
<keyword evidence="4" id="KW-0808">Transferase</keyword>
<evidence type="ECO:0000256" key="1">
    <source>
        <dbReference type="ARBA" id="ARBA00004323"/>
    </source>
</evidence>
<dbReference type="GO" id="GO:0006024">
    <property type="term" value="P:glycosaminoglycan biosynthetic process"/>
    <property type="evidence" value="ECO:0007669"/>
    <property type="project" value="TreeGrafter"/>
</dbReference>
<dbReference type="AlphaFoldDB" id="A0A6P8IPD3"/>
<keyword evidence="8 10" id="KW-0333">Golgi apparatus</keyword>
<evidence type="ECO:0000256" key="3">
    <source>
        <dbReference type="ARBA" id="ARBA00022676"/>
    </source>
</evidence>
<evidence type="ECO:0000256" key="10">
    <source>
        <dbReference type="RuleBase" id="RU363063"/>
    </source>
</evidence>
<keyword evidence="7" id="KW-1133">Transmembrane helix</keyword>
<evidence type="ECO:0000256" key="5">
    <source>
        <dbReference type="ARBA" id="ARBA00022692"/>
    </source>
</evidence>
<dbReference type="KEGG" id="aten:116303361"/>
<dbReference type="PANTHER" id="PTHR11214">
    <property type="entry name" value="BETA-1,3-N-ACETYLGLUCOSAMINYLTRANSFERASE"/>
    <property type="match status" value="1"/>
</dbReference>
<keyword evidence="11" id="KW-1185">Reference proteome</keyword>
<evidence type="ECO:0000256" key="8">
    <source>
        <dbReference type="ARBA" id="ARBA00023034"/>
    </source>
</evidence>
<dbReference type="Pfam" id="PF01762">
    <property type="entry name" value="Galactosyl_T"/>
    <property type="match status" value="1"/>
</dbReference>
<dbReference type="GO" id="GO:0047220">
    <property type="term" value="F:galactosylxylosylprotein 3-beta-galactosyltransferase activity"/>
    <property type="evidence" value="ECO:0007669"/>
    <property type="project" value="TreeGrafter"/>
</dbReference>
<evidence type="ECO:0000313" key="12">
    <source>
        <dbReference type="RefSeq" id="XP_031568749.1"/>
    </source>
</evidence>
<gene>
    <name evidence="12" type="primary">LOC116303361</name>
</gene>
<evidence type="ECO:0000256" key="4">
    <source>
        <dbReference type="ARBA" id="ARBA00022679"/>
    </source>
</evidence>
<keyword evidence="3 10" id="KW-0328">Glycosyltransferase</keyword>
<keyword evidence="5" id="KW-0812">Transmembrane</keyword>
<evidence type="ECO:0000256" key="2">
    <source>
        <dbReference type="ARBA" id="ARBA00008661"/>
    </source>
</evidence>
<dbReference type="Proteomes" id="UP000515163">
    <property type="component" value="Unplaced"/>
</dbReference>
<dbReference type="InterPro" id="IPR002659">
    <property type="entry name" value="Glyco_trans_31"/>
</dbReference>
<keyword evidence="6" id="KW-0735">Signal-anchor</keyword>
<comment type="similarity">
    <text evidence="2 10">Belongs to the glycosyltransferase 31 family.</text>
</comment>
<sequence>MKRKLLLIAIAFVFFEILFLILCVNNSLTFRNLFSTLILGKKRVILVVGVISAPNLAHRREGIRLTWMAFCKRPDVVCKFFLDSLNDMDQGMDKVIKDENAKYGDIEYMAVPRGVNFARRILWILEWAAKNYVFDFVLRVDDDMFVCLQRLILELPYRSEKRLYWGYVHCEKEGQVRVDEEFLLLSADLVHEFLDKKDSLLCNPFGDISVSMWVNNVDDVTYFNDKRIYHEAGLAKSSLVDDVSLCHNYLALNSAYKKDTLLYWTKVQSESRTNFEIPKILPFEKTCNLAKHVDWKSFAIGHRFEPVRCMRKPTWKSLGKMYIGKQGAKAIDKNVLDPLGDKPVIPP</sequence>
<protein>
    <recommendedName>
        <fullName evidence="10">Hexosyltransferase</fullName>
        <ecNumber evidence="10">2.4.1.-</ecNumber>
    </recommendedName>
</protein>